<keyword evidence="1" id="KW-1133">Transmembrane helix</keyword>
<evidence type="ECO:0000313" key="2">
    <source>
        <dbReference type="EMBL" id="KAJ5120838.1"/>
    </source>
</evidence>
<proteinExistence type="predicted"/>
<reference evidence="2" key="1">
    <citation type="submission" date="2022-11" db="EMBL/GenBank/DDBJ databases">
        <authorList>
            <person name="Petersen C."/>
        </authorList>
    </citation>
    <scope>NUCLEOTIDE SEQUENCE</scope>
    <source>
        <strain evidence="2">IBT 22155</strain>
    </source>
</reference>
<keyword evidence="3" id="KW-1185">Reference proteome</keyword>
<evidence type="ECO:0000256" key="1">
    <source>
        <dbReference type="SAM" id="Phobius"/>
    </source>
</evidence>
<name>A0A9W9GI45_9EURO</name>
<dbReference type="OrthoDB" id="3254104at2759"/>
<organism evidence="2 3">
    <name type="scientific">Penicillium bovifimosum</name>
    <dbReference type="NCBI Taxonomy" id="126998"/>
    <lineage>
        <taxon>Eukaryota</taxon>
        <taxon>Fungi</taxon>
        <taxon>Dikarya</taxon>
        <taxon>Ascomycota</taxon>
        <taxon>Pezizomycotina</taxon>
        <taxon>Eurotiomycetes</taxon>
        <taxon>Eurotiomycetidae</taxon>
        <taxon>Eurotiales</taxon>
        <taxon>Aspergillaceae</taxon>
        <taxon>Penicillium</taxon>
    </lineage>
</organism>
<protein>
    <submittedName>
        <fullName evidence="2">Uncharacterized protein</fullName>
    </submittedName>
</protein>
<dbReference type="EMBL" id="JAPQKL010000008">
    <property type="protein sequence ID" value="KAJ5120838.1"/>
    <property type="molecule type" value="Genomic_DNA"/>
</dbReference>
<dbReference type="RefSeq" id="XP_056517342.1">
    <property type="nucleotide sequence ID" value="XM_056670969.1"/>
</dbReference>
<dbReference type="AlphaFoldDB" id="A0A9W9GI45"/>
<accession>A0A9W9GI45</accession>
<feature type="transmembrane region" description="Helical" evidence="1">
    <location>
        <begin position="152"/>
        <end position="177"/>
    </location>
</feature>
<feature type="transmembrane region" description="Helical" evidence="1">
    <location>
        <begin position="118"/>
        <end position="146"/>
    </location>
</feature>
<comment type="caution">
    <text evidence="2">The sequence shown here is derived from an EMBL/GenBank/DDBJ whole genome shotgun (WGS) entry which is preliminary data.</text>
</comment>
<sequence length="202" mass="22700">MATRSSVQSDNHASGLTYEPFESSYVRMIVEADEIAWQDNILASAAHWILLAGYLVVPGTFTSLQKSDTIHTGLAQNEAGEWILNTIQNPPLLATACVLFVSGLTIMGWLFREYRGNYIWLINRIFIPTLLNALAGFLTTIVSLYTAHNGDWSIMVLLTVITSGLSVACSLILLYIYKFGKVQRLKQEHKRMVRNREQPLHV</sequence>
<dbReference type="GeneID" id="81410140"/>
<dbReference type="Proteomes" id="UP001149079">
    <property type="component" value="Unassembled WGS sequence"/>
</dbReference>
<keyword evidence="1" id="KW-0472">Membrane</keyword>
<keyword evidence="1" id="KW-0812">Transmembrane</keyword>
<evidence type="ECO:0000313" key="3">
    <source>
        <dbReference type="Proteomes" id="UP001149079"/>
    </source>
</evidence>
<feature type="transmembrane region" description="Helical" evidence="1">
    <location>
        <begin position="92"/>
        <end position="111"/>
    </location>
</feature>
<gene>
    <name evidence="2" type="ORF">N7515_010226</name>
</gene>
<reference evidence="2" key="2">
    <citation type="journal article" date="2023" name="IMA Fungus">
        <title>Comparative genomic study of the Penicillium genus elucidates a diverse pangenome and 15 lateral gene transfer events.</title>
        <authorList>
            <person name="Petersen C."/>
            <person name="Sorensen T."/>
            <person name="Nielsen M.R."/>
            <person name="Sondergaard T.E."/>
            <person name="Sorensen J.L."/>
            <person name="Fitzpatrick D.A."/>
            <person name="Frisvad J.C."/>
            <person name="Nielsen K.L."/>
        </authorList>
    </citation>
    <scope>NUCLEOTIDE SEQUENCE</scope>
    <source>
        <strain evidence="2">IBT 22155</strain>
    </source>
</reference>